<sequence>MAEKLPSMPWLAWVGGGGEEGEEEKGRGAAQAQQTEKVETVQPLQTDPLGELPEEEHTHGLFYRCTQMFSDFHKTTDHEDKTTMVLGGTATSSSCKAEDCAAIADIIMGSGSSHLNKVPTIVRDIHQQLMKITYMSQEDRLKKTLQEMTVAQPHDVVVTLLRCAPSCDRAAVTMWKAIVSSSRAAEKVLPELLCVLEDWPLHSTSTSDKDDSDIFSLAATVALWEITHLPNHPEALMMYFPCFFVALLFQIFSSTAQMPVEVNTFWRRCQQEHCLPTNPNRFIVQTMKSLLCHLEYEDVVSEVEHECGWDTFLNIDNHQYAVGLLARAMLRVSQCLCYRIARYLFRLLRREEARWEVSAMAFFVELLPCLNIKEWDERILQLFPIYLRRDCREMRLLLLRCLLLLCKRPSMANTILALTESLTEVLKDKDGELVDMTLSVLSEVIRDADVSIASSIAVQLAEALLPLFENDTSHVQLLSIHLFQVLMELVEEDGKKLLEKNVRQSLFLLFRHLHDENQCVAQAFWETLLQANMFLQERKLEQLLEKTWSVDKCLVPSIVRDMYQWLTFIMDVSAEHRLDKSLQEMSLVQSHDVVVTLLRCAPSCDRAAVTMWKAIVSSSRAAEKVLPELLCVLEDWPLHSTSTSDKDDSDIFSLAATVALWEITHLPNHPEALMMYFPCFFVALLFQIFSSTAQMPVDVNTFWRRCQQEHCLPTNPNRFIVQTMKSLLCHLEYEDVVSEVEHECGWDTFLNIDNHQYAVGLLARAMLRVSQCLCYRIARYLFRLLRREEARWEVSAMAFFVELLPCLNLDKWDERILQLVPIYLRRDCREMHLLLLRCLLLLCKRPSMANSILALTESFTEVLKDQDGEVVGMTLSVLSEVIRDADVSIVSSIAVQLAEALLPLFENDTSHVQLLSIHLFQVLMELVPEEEKKLLEKNVHQSLLPLFYHMYDENQCVVQASWETLLQATKFLKKWNLEELLKTEEMWRFGECLLAEDRSRADEYLRQSVSYLHSPQKAMREAAIRLTARQGTTNNFSTSISNLATQTLHFLRAVERHPSFRFRLLQNQLRMAWRRRPSLLDNGWPSVCYSGRPHCWRSLQS</sequence>
<dbReference type="RefSeq" id="XP_027566134.2">
    <property type="nucleotide sequence ID" value="XM_027710333.2"/>
</dbReference>
<dbReference type="SUPFAM" id="SSF48371">
    <property type="entry name" value="ARM repeat"/>
    <property type="match status" value="2"/>
</dbReference>
<dbReference type="GO" id="GO:0005737">
    <property type="term" value="C:cytoplasm"/>
    <property type="evidence" value="ECO:0007669"/>
    <property type="project" value="TreeGrafter"/>
</dbReference>
<keyword evidence="1" id="KW-0677">Repeat</keyword>
<feature type="domain" description="Maestro/Maestro-like HEAT-repeats" evidence="4">
    <location>
        <begin position="826"/>
        <end position="1027"/>
    </location>
</feature>
<dbReference type="GeneID" id="113982279"/>
<dbReference type="InterPro" id="IPR045206">
    <property type="entry name" value="Maestro_heat-like_prot"/>
</dbReference>
<dbReference type="Proteomes" id="UP000504627">
    <property type="component" value="Unplaced"/>
</dbReference>
<keyword evidence="5" id="KW-1185">Reference proteome</keyword>
<dbReference type="Pfam" id="PF21047">
    <property type="entry name" value="HEAT_Maestro"/>
    <property type="match status" value="1"/>
</dbReference>
<dbReference type="Pfam" id="PF23227">
    <property type="entry name" value="HEAT_MROH2B_C"/>
    <property type="match status" value="2"/>
</dbReference>
<dbReference type="Gene3D" id="1.25.10.10">
    <property type="entry name" value="Leucine-rich Repeat Variant"/>
    <property type="match status" value="2"/>
</dbReference>
<dbReference type="AlphaFoldDB" id="A0A6J2FSQ6"/>
<feature type="domain" description="Maestro-like HEAT-repeats" evidence="3">
    <location>
        <begin position="28"/>
        <end position="189"/>
    </location>
</feature>
<feature type="domain" description="Maestro/Maestro-like HEAT-repeats" evidence="4">
    <location>
        <begin position="389"/>
        <end position="562"/>
    </location>
</feature>
<dbReference type="InterPro" id="IPR055406">
    <property type="entry name" value="HEAT_Maestro"/>
</dbReference>
<proteinExistence type="predicted"/>
<protein>
    <submittedName>
        <fullName evidence="6">Maestro heat-like repeat-containing protein family member 7</fullName>
    </submittedName>
</protein>
<reference evidence="6" key="1">
    <citation type="submission" date="2025-08" db="UniProtKB">
        <authorList>
            <consortium name="RefSeq"/>
        </authorList>
    </citation>
    <scope>IDENTIFICATION</scope>
    <source>
        <tissue evidence="6">Muscle</tissue>
    </source>
</reference>
<gene>
    <name evidence="6" type="primary">LOC113982279</name>
</gene>
<dbReference type="InterPro" id="IPR011989">
    <property type="entry name" value="ARM-like"/>
</dbReference>
<evidence type="ECO:0000259" key="3">
    <source>
        <dbReference type="Pfam" id="PF21047"/>
    </source>
</evidence>
<evidence type="ECO:0000313" key="5">
    <source>
        <dbReference type="Proteomes" id="UP000504627"/>
    </source>
</evidence>
<dbReference type="PANTHER" id="PTHR23120">
    <property type="entry name" value="MAESTRO-RELATED HEAT DOMAIN-CONTAINING"/>
    <property type="match status" value="1"/>
</dbReference>
<evidence type="ECO:0000256" key="2">
    <source>
        <dbReference type="SAM" id="MobiDB-lite"/>
    </source>
</evidence>
<dbReference type="InterPro" id="IPR016024">
    <property type="entry name" value="ARM-type_fold"/>
</dbReference>
<accession>A0A6J2FSQ6</accession>
<evidence type="ECO:0000259" key="4">
    <source>
        <dbReference type="Pfam" id="PF23227"/>
    </source>
</evidence>
<dbReference type="InterPro" id="IPR048465">
    <property type="entry name" value="Maestro-like_HEAT"/>
</dbReference>
<dbReference type="PANTHER" id="PTHR23120:SF42">
    <property type="entry name" value="MAESTRO HEAT-LIKE REPEAT FAMILY MEMBER 3"/>
    <property type="match status" value="1"/>
</dbReference>
<dbReference type="InParanoid" id="A0A6J2FSQ6"/>
<evidence type="ECO:0000313" key="6">
    <source>
        <dbReference type="RefSeq" id="XP_027566134.2"/>
    </source>
</evidence>
<name>A0A6J2FSQ6_9PASS</name>
<evidence type="ECO:0000256" key="1">
    <source>
        <dbReference type="ARBA" id="ARBA00022737"/>
    </source>
</evidence>
<organism evidence="5 6">
    <name type="scientific">Pipra filicauda</name>
    <name type="common">Wire-tailed manakin</name>
    <dbReference type="NCBI Taxonomy" id="649802"/>
    <lineage>
        <taxon>Eukaryota</taxon>
        <taxon>Metazoa</taxon>
        <taxon>Chordata</taxon>
        <taxon>Craniata</taxon>
        <taxon>Vertebrata</taxon>
        <taxon>Euteleostomi</taxon>
        <taxon>Archelosauria</taxon>
        <taxon>Archosauria</taxon>
        <taxon>Dinosauria</taxon>
        <taxon>Saurischia</taxon>
        <taxon>Theropoda</taxon>
        <taxon>Coelurosauria</taxon>
        <taxon>Aves</taxon>
        <taxon>Neognathae</taxon>
        <taxon>Neoaves</taxon>
        <taxon>Telluraves</taxon>
        <taxon>Australaves</taxon>
        <taxon>Passeriformes</taxon>
        <taxon>Pipridae</taxon>
        <taxon>Pipra</taxon>
    </lineage>
</organism>
<feature type="region of interest" description="Disordered" evidence="2">
    <location>
        <begin position="1"/>
        <end position="52"/>
    </location>
</feature>